<proteinExistence type="inferred from homology"/>
<evidence type="ECO:0000256" key="6">
    <source>
        <dbReference type="ARBA" id="ARBA00023326"/>
    </source>
</evidence>
<dbReference type="GO" id="GO:0008422">
    <property type="term" value="F:beta-glucosidase activity"/>
    <property type="evidence" value="ECO:0007669"/>
    <property type="project" value="TreeGrafter"/>
</dbReference>
<evidence type="ECO:0000256" key="1">
    <source>
        <dbReference type="ARBA" id="ARBA00005641"/>
    </source>
</evidence>
<keyword evidence="5 7" id="KW-0326">Glycosidase</keyword>
<dbReference type="SUPFAM" id="SSF51445">
    <property type="entry name" value="(Trans)glycosidases"/>
    <property type="match status" value="1"/>
</dbReference>
<keyword evidence="6" id="KW-0624">Polysaccharide degradation</keyword>
<gene>
    <name evidence="9" type="ORF">SAMN04487772_103131</name>
</gene>
<feature type="domain" description="Glycoside hydrolase family 5" evidence="8">
    <location>
        <begin position="31"/>
        <end position="318"/>
    </location>
</feature>
<dbReference type="InterPro" id="IPR050386">
    <property type="entry name" value="Glycosyl_hydrolase_5"/>
</dbReference>
<evidence type="ECO:0000259" key="8">
    <source>
        <dbReference type="Pfam" id="PF00150"/>
    </source>
</evidence>
<dbReference type="GO" id="GO:0005576">
    <property type="term" value="C:extracellular region"/>
    <property type="evidence" value="ECO:0007669"/>
    <property type="project" value="TreeGrafter"/>
</dbReference>
<dbReference type="PANTHER" id="PTHR31297:SF41">
    <property type="entry name" value="ENDOGLUCANASE, PUTATIVE (AFU_ORTHOLOGUE AFUA_5G01830)-RELATED"/>
    <property type="match status" value="1"/>
</dbReference>
<evidence type="ECO:0000256" key="3">
    <source>
        <dbReference type="ARBA" id="ARBA00023001"/>
    </source>
</evidence>
<evidence type="ECO:0000256" key="2">
    <source>
        <dbReference type="ARBA" id="ARBA00022801"/>
    </source>
</evidence>
<evidence type="ECO:0000313" key="10">
    <source>
        <dbReference type="Proteomes" id="UP000199800"/>
    </source>
</evidence>
<organism evidence="9 10">
    <name type="scientific">[Clostridium] polysaccharolyticum</name>
    <dbReference type="NCBI Taxonomy" id="29364"/>
    <lineage>
        <taxon>Bacteria</taxon>
        <taxon>Bacillati</taxon>
        <taxon>Bacillota</taxon>
        <taxon>Clostridia</taxon>
        <taxon>Lachnospirales</taxon>
        <taxon>Lachnospiraceae</taxon>
    </lineage>
</organism>
<sequence length="338" mass="39331">MRIFEHFQKGINIEHWISRTADPEHFHIFLTEENIKDIAKMKFDHIRLIVDYNIIQKKDGSLNKSSLNYVEDCIKWCKKHNLHAILVLHKNAGTVFDEHESSDALFIDFRLQERFIQLWSALSARLFSYQDILAFEISNQLIDQTKAKKWNELVKCCTVAIRHSAPSIKILIGGVQSNSLETIRLLEPPMDDNIVYSFHCYEPMMFSHQNTYWVKSMQSGLKISYPQTAKEAPKKSHKYDTFCPRPLFESNSIGQPFFEILFGEAVSMAEYYDIPLYCGEFGVIALADPEDALVWFTDITAIFKKYKIGYAMWNYQHKSIGITDGFIDVKDTLMKKII</sequence>
<dbReference type="Pfam" id="PF00150">
    <property type="entry name" value="Cellulase"/>
    <property type="match status" value="1"/>
</dbReference>
<dbReference type="EMBL" id="FOHN01000003">
    <property type="protein sequence ID" value="SES79253.1"/>
    <property type="molecule type" value="Genomic_DNA"/>
</dbReference>
<dbReference type="AlphaFoldDB" id="A0A1H9ZCH7"/>
<keyword evidence="3" id="KW-0136">Cellulose degradation</keyword>
<dbReference type="Proteomes" id="UP000199800">
    <property type="component" value="Unassembled WGS sequence"/>
</dbReference>
<accession>A0A1H9ZCH7</accession>
<dbReference type="InterPro" id="IPR017853">
    <property type="entry name" value="GH"/>
</dbReference>
<comment type="similarity">
    <text evidence="1 7">Belongs to the glycosyl hydrolase 5 (cellulase A) family.</text>
</comment>
<dbReference type="GO" id="GO:0009986">
    <property type="term" value="C:cell surface"/>
    <property type="evidence" value="ECO:0007669"/>
    <property type="project" value="TreeGrafter"/>
</dbReference>
<evidence type="ECO:0000256" key="7">
    <source>
        <dbReference type="RuleBase" id="RU361153"/>
    </source>
</evidence>
<dbReference type="Gene3D" id="3.20.20.80">
    <property type="entry name" value="Glycosidases"/>
    <property type="match status" value="1"/>
</dbReference>
<dbReference type="RefSeq" id="WP_177180596.1">
    <property type="nucleotide sequence ID" value="NZ_FOHN01000003.1"/>
</dbReference>
<protein>
    <submittedName>
        <fullName evidence="9">Aryl-phospho-beta-D-glucosidase BglC, GH1 family</fullName>
    </submittedName>
</protein>
<name>A0A1H9ZCH7_9FIRM</name>
<dbReference type="GO" id="GO:0030245">
    <property type="term" value="P:cellulose catabolic process"/>
    <property type="evidence" value="ECO:0007669"/>
    <property type="project" value="UniProtKB-KW"/>
</dbReference>
<keyword evidence="10" id="KW-1185">Reference proteome</keyword>
<evidence type="ECO:0000256" key="4">
    <source>
        <dbReference type="ARBA" id="ARBA00023277"/>
    </source>
</evidence>
<evidence type="ECO:0000256" key="5">
    <source>
        <dbReference type="ARBA" id="ARBA00023295"/>
    </source>
</evidence>
<reference evidence="9 10" key="1">
    <citation type="submission" date="2016-10" db="EMBL/GenBank/DDBJ databases">
        <authorList>
            <person name="de Groot N.N."/>
        </authorList>
    </citation>
    <scope>NUCLEOTIDE SEQUENCE [LARGE SCALE GENOMIC DNA]</scope>
    <source>
        <strain evidence="9 10">DSM 1801</strain>
    </source>
</reference>
<keyword evidence="2 7" id="KW-0378">Hydrolase</keyword>
<dbReference type="STRING" id="29364.SAMN04487772_103131"/>
<dbReference type="PANTHER" id="PTHR31297">
    <property type="entry name" value="GLUCAN ENDO-1,6-BETA-GLUCOSIDASE B"/>
    <property type="match status" value="1"/>
</dbReference>
<keyword evidence="4" id="KW-0119">Carbohydrate metabolism</keyword>
<dbReference type="InterPro" id="IPR001547">
    <property type="entry name" value="Glyco_hydro_5"/>
</dbReference>
<evidence type="ECO:0000313" key="9">
    <source>
        <dbReference type="EMBL" id="SES79253.1"/>
    </source>
</evidence>